<name>A0A182V9Y8_ANOME</name>
<dbReference type="VEuPathDB" id="VectorBase:AMEM21_013973"/>
<protein>
    <recommendedName>
        <fullName evidence="6">Gustatory receptor</fullName>
    </recommendedName>
</protein>
<reference evidence="7" key="1">
    <citation type="submission" date="2020-05" db="UniProtKB">
        <authorList>
            <consortium name="EnsemblMetazoa"/>
        </authorList>
    </citation>
    <scope>IDENTIFICATION</scope>
    <source>
        <strain evidence="7">MAF</strain>
    </source>
</reference>
<keyword evidence="4 6" id="KW-1133">Transmembrane helix</keyword>
<feature type="transmembrane region" description="Helical" evidence="6">
    <location>
        <begin position="223"/>
        <end position="244"/>
    </location>
</feature>
<proteinExistence type="inferred from homology"/>
<evidence type="ECO:0000256" key="6">
    <source>
        <dbReference type="RuleBase" id="RU363108"/>
    </source>
</evidence>
<dbReference type="GO" id="GO:0007165">
    <property type="term" value="P:signal transduction"/>
    <property type="evidence" value="ECO:0007669"/>
    <property type="project" value="UniProtKB-KW"/>
</dbReference>
<keyword evidence="8" id="KW-1185">Reference proteome</keyword>
<evidence type="ECO:0000256" key="2">
    <source>
        <dbReference type="ARBA" id="ARBA00022475"/>
    </source>
</evidence>
<comment type="subcellular location">
    <subcellularLocation>
        <location evidence="1 6">Cell membrane</location>
        <topology evidence="1 6">Multi-pass membrane protein</topology>
    </subcellularLocation>
</comment>
<dbReference type="STRING" id="30066.A0A182V9Y8"/>
<dbReference type="InterPro" id="IPR013604">
    <property type="entry name" value="7TM_chemorcpt"/>
</dbReference>
<keyword evidence="3 6" id="KW-0812">Transmembrane</keyword>
<keyword evidence="6" id="KW-0807">Transducer</keyword>
<evidence type="ECO:0000256" key="1">
    <source>
        <dbReference type="ARBA" id="ARBA00004651"/>
    </source>
</evidence>
<evidence type="ECO:0000256" key="3">
    <source>
        <dbReference type="ARBA" id="ARBA00022692"/>
    </source>
</evidence>
<feature type="transmembrane region" description="Helical" evidence="6">
    <location>
        <begin position="317"/>
        <end position="336"/>
    </location>
</feature>
<evidence type="ECO:0000313" key="7">
    <source>
        <dbReference type="EnsemblMetazoa" id="AMEM011365-PA"/>
    </source>
</evidence>
<dbReference type="EnsemblMetazoa" id="AMEM011365-RA">
    <property type="protein sequence ID" value="AMEM011365-PA"/>
    <property type="gene ID" value="AMEM011365"/>
</dbReference>
<dbReference type="GO" id="GO:0005886">
    <property type="term" value="C:plasma membrane"/>
    <property type="evidence" value="ECO:0007669"/>
    <property type="project" value="UniProtKB-SubCell"/>
</dbReference>
<evidence type="ECO:0000256" key="5">
    <source>
        <dbReference type="ARBA" id="ARBA00023136"/>
    </source>
</evidence>
<feature type="transmembrane region" description="Helical" evidence="6">
    <location>
        <begin position="99"/>
        <end position="118"/>
    </location>
</feature>
<organism evidence="7 8">
    <name type="scientific">Anopheles merus</name>
    <name type="common">Mosquito</name>
    <dbReference type="NCBI Taxonomy" id="30066"/>
    <lineage>
        <taxon>Eukaryota</taxon>
        <taxon>Metazoa</taxon>
        <taxon>Ecdysozoa</taxon>
        <taxon>Arthropoda</taxon>
        <taxon>Hexapoda</taxon>
        <taxon>Insecta</taxon>
        <taxon>Pterygota</taxon>
        <taxon>Neoptera</taxon>
        <taxon>Endopterygota</taxon>
        <taxon>Diptera</taxon>
        <taxon>Nematocera</taxon>
        <taxon>Culicoidea</taxon>
        <taxon>Culicidae</taxon>
        <taxon>Anophelinae</taxon>
        <taxon>Anopheles</taxon>
    </lineage>
</organism>
<feature type="transmembrane region" description="Helical" evidence="6">
    <location>
        <begin position="283"/>
        <end position="305"/>
    </location>
</feature>
<dbReference type="Proteomes" id="UP000075903">
    <property type="component" value="Unassembled WGS sequence"/>
</dbReference>
<dbReference type="AlphaFoldDB" id="A0A182V9Y8"/>
<feature type="transmembrane region" description="Helical" evidence="6">
    <location>
        <begin position="74"/>
        <end position="93"/>
    </location>
</feature>
<keyword evidence="6" id="KW-0675">Receptor</keyword>
<comment type="function">
    <text evidence="6">Gustatory receptor which mediates acceptance or avoidance behavior, depending on its substrates.</text>
</comment>
<keyword evidence="5 6" id="KW-0472">Membrane</keyword>
<comment type="similarity">
    <text evidence="6">Belongs to the insect chemoreceptor superfamily. Gustatory receptor (GR) family.</text>
</comment>
<dbReference type="Pfam" id="PF08395">
    <property type="entry name" value="7tm_7"/>
    <property type="match status" value="2"/>
</dbReference>
<dbReference type="VEuPathDB" id="VectorBase:AMEM011365"/>
<dbReference type="GO" id="GO:0050909">
    <property type="term" value="P:sensory perception of taste"/>
    <property type="evidence" value="ECO:0007669"/>
    <property type="project" value="InterPro"/>
</dbReference>
<keyword evidence="2 6" id="KW-1003">Cell membrane</keyword>
<comment type="caution">
    <text evidence="6">Lacks conserved residue(s) required for the propagation of feature annotation.</text>
</comment>
<evidence type="ECO:0000313" key="8">
    <source>
        <dbReference type="Proteomes" id="UP000075903"/>
    </source>
</evidence>
<accession>A0A182V9Y8</accession>
<evidence type="ECO:0000256" key="4">
    <source>
        <dbReference type="ARBA" id="ARBA00022989"/>
    </source>
</evidence>
<sequence length="435" mass="50916">MSNRVNIFFTGLQILSLNDIIKYGTLTLSVFAIFIDTVLQRDTHRLVWEKIALIRLSARKVYVERFTRHYLWKFYGYLAVSTFLEAQVLYLAWDDPSDLAYWLVIMILHAFLRMRHLFHMFFIDTLKIHLQKLHYDLVDAGEYMADLVEQPQDTAVFRAMHAQSVDRLLSLKSVYGQLWELSDCINRNFGWSQICNFTGNFVQLSCDLYWFYMSMKWFEVSDYKVIVITLLPSTSIIVLLLSSAESCLGVSGYQRGVLYKVWNELERLHNIFPGTKWALLPQAHLRTVALFVVYMSWWELTYAYWITKSARSSNFTILFWVLFLLLHLRQLQILLYTNVLGFCLKAINSELAWTIELSNGASRFGGRRSDGQICGYLRKLMEGFARVERLLELLNQAFGYSLVIIKLINHIYILTDTYWIVHGFISGKVFGSVCR</sequence>